<dbReference type="SUPFAM" id="SSF51182">
    <property type="entry name" value="RmlC-like cupins"/>
    <property type="match status" value="1"/>
</dbReference>
<feature type="compositionally biased region" description="Low complexity" evidence="9">
    <location>
        <begin position="125"/>
        <end position="137"/>
    </location>
</feature>
<dbReference type="NCBIfam" id="NF009806">
    <property type="entry name" value="PRK13290.1"/>
    <property type="match status" value="1"/>
</dbReference>
<dbReference type="InterPro" id="IPR014710">
    <property type="entry name" value="RmlC-like_jellyroll"/>
</dbReference>
<evidence type="ECO:0000313" key="10">
    <source>
        <dbReference type="EMBL" id="MCJ2187160.1"/>
    </source>
</evidence>
<keyword evidence="5 8" id="KW-0456">Lyase</keyword>
<evidence type="ECO:0000256" key="1">
    <source>
        <dbReference type="ARBA" id="ARBA00005181"/>
    </source>
</evidence>
<comment type="similarity">
    <text evidence="2 8">Belongs to the ectoine synthase family.</text>
</comment>
<dbReference type="Gene3D" id="2.60.120.10">
    <property type="entry name" value="Jelly Rolls"/>
    <property type="match status" value="1"/>
</dbReference>
<reference evidence="10 11" key="1">
    <citation type="submission" date="2022-04" db="EMBL/GenBank/DDBJ databases">
        <title>Identification of a novel bacterium isolated from mangrove sediments.</title>
        <authorList>
            <person name="Pan X."/>
        </authorList>
    </citation>
    <scope>NUCLEOTIDE SEQUENCE [LARGE SCALE GENOMIC DNA]</scope>
    <source>
        <strain evidence="10 11">B2638</strain>
    </source>
</reference>
<dbReference type="Pfam" id="PF06339">
    <property type="entry name" value="Ectoine_synth"/>
    <property type="match status" value="1"/>
</dbReference>
<comment type="function">
    <text evidence="8">Catalyzes the circularization of gamma-N-acetyl-alpha,gamma-diaminobutyric acid (ADABA) to ectoine (1,4,5,6-tetrahydro-2-methyl-4-pyrimidine carboxylic acid), which is an excellent osmoprotectant.</text>
</comment>
<evidence type="ECO:0000256" key="6">
    <source>
        <dbReference type="ARBA" id="ARBA00033271"/>
    </source>
</evidence>
<evidence type="ECO:0000256" key="5">
    <source>
        <dbReference type="ARBA" id="ARBA00023239"/>
    </source>
</evidence>
<comment type="pathway">
    <text evidence="1 8">Amine and polyamine biosynthesis; ectoine biosynthesis; L-ectoine from L-aspartate 4-semialdehyde: step 3/3.</text>
</comment>
<comment type="catalytic activity">
    <reaction evidence="7 8">
        <text>(2S)-4-acetamido-2-aminobutanoate = L-ectoine + H2O</text>
        <dbReference type="Rhea" id="RHEA:17281"/>
        <dbReference type="ChEBI" id="CHEBI:15377"/>
        <dbReference type="ChEBI" id="CHEBI:58515"/>
        <dbReference type="ChEBI" id="CHEBI:58929"/>
        <dbReference type="EC" id="4.2.1.108"/>
    </reaction>
</comment>
<keyword evidence="11" id="KW-1185">Reference proteome</keyword>
<evidence type="ECO:0000256" key="8">
    <source>
        <dbReference type="HAMAP-Rule" id="MF_01255"/>
    </source>
</evidence>
<evidence type="ECO:0000256" key="4">
    <source>
        <dbReference type="ARBA" id="ARBA00019707"/>
    </source>
</evidence>
<dbReference type="EC" id="4.2.1.108" evidence="3 8"/>
<evidence type="ECO:0000256" key="2">
    <source>
        <dbReference type="ARBA" id="ARBA00009637"/>
    </source>
</evidence>
<dbReference type="HAMAP" id="MF_01255">
    <property type="entry name" value="Ectoine_synth"/>
    <property type="match status" value="1"/>
</dbReference>
<accession>A0ABT0BQ36</accession>
<proteinExistence type="inferred from homology"/>
<sequence length="147" mass="16136">MIVRQLKDIRKGDKNVKSDGWESARLLLKDDGMGFSFHVTTLYTGAELHMHYQNHLEAVLVLKGKGTIEDLATGETHELKAGVMYALNDHDKHIVRVETEILCACVFNPPVTGREVHDETGAYPADTSDADSSSAATGNEREPALSD</sequence>
<dbReference type="CDD" id="cd06978">
    <property type="entry name" value="cupin_EctC"/>
    <property type="match status" value="1"/>
</dbReference>
<evidence type="ECO:0000256" key="3">
    <source>
        <dbReference type="ARBA" id="ARBA00013192"/>
    </source>
</evidence>
<feature type="region of interest" description="Disordered" evidence="9">
    <location>
        <begin position="116"/>
        <end position="147"/>
    </location>
</feature>
<protein>
    <recommendedName>
        <fullName evidence="4 8">L-ectoine synthase</fullName>
        <ecNumber evidence="3 8">4.2.1.108</ecNumber>
    </recommendedName>
    <alternativeName>
        <fullName evidence="6 8">N-acetyldiaminobutyrate dehydratase</fullName>
    </alternativeName>
</protein>
<dbReference type="PANTHER" id="PTHR39289:SF1">
    <property type="entry name" value="L-ECTOINE SYNTHASE"/>
    <property type="match status" value="1"/>
</dbReference>
<organism evidence="10 11">
    <name type="scientific">Novosphingobium beihaiensis</name>
    <dbReference type="NCBI Taxonomy" id="2930389"/>
    <lineage>
        <taxon>Bacteria</taxon>
        <taxon>Pseudomonadati</taxon>
        <taxon>Pseudomonadota</taxon>
        <taxon>Alphaproteobacteria</taxon>
        <taxon>Sphingomonadales</taxon>
        <taxon>Sphingomonadaceae</taxon>
        <taxon>Novosphingobium</taxon>
    </lineage>
</organism>
<dbReference type="InterPro" id="IPR011051">
    <property type="entry name" value="RmlC_Cupin_sf"/>
</dbReference>
<dbReference type="PANTHER" id="PTHR39289">
    <property type="match status" value="1"/>
</dbReference>
<gene>
    <name evidence="8" type="primary">ectC</name>
    <name evidence="10" type="ORF">MTR66_10085</name>
</gene>
<name>A0ABT0BQ36_9SPHN</name>
<evidence type="ECO:0000313" key="11">
    <source>
        <dbReference type="Proteomes" id="UP001202281"/>
    </source>
</evidence>
<evidence type="ECO:0000256" key="9">
    <source>
        <dbReference type="SAM" id="MobiDB-lite"/>
    </source>
</evidence>
<comment type="caution">
    <text evidence="10">The sequence shown here is derived from an EMBL/GenBank/DDBJ whole genome shotgun (WGS) entry which is preliminary data.</text>
</comment>
<dbReference type="InterPro" id="IPR010462">
    <property type="entry name" value="Ectoine_synth"/>
</dbReference>
<dbReference type="EMBL" id="JALHLG010000011">
    <property type="protein sequence ID" value="MCJ2187160.1"/>
    <property type="molecule type" value="Genomic_DNA"/>
</dbReference>
<dbReference type="RefSeq" id="WP_243920529.1">
    <property type="nucleotide sequence ID" value="NZ_JALHLG010000011.1"/>
</dbReference>
<evidence type="ECO:0000256" key="7">
    <source>
        <dbReference type="ARBA" id="ARBA00048714"/>
    </source>
</evidence>
<dbReference type="Proteomes" id="UP001202281">
    <property type="component" value="Unassembled WGS sequence"/>
</dbReference>